<keyword evidence="4" id="KW-0680">Restriction system</keyword>
<accession>A0A6I1MM27</accession>
<dbReference type="GO" id="GO:0032259">
    <property type="term" value="P:methylation"/>
    <property type="evidence" value="ECO:0007669"/>
    <property type="project" value="UniProtKB-KW"/>
</dbReference>
<dbReference type="PROSITE" id="PS51679">
    <property type="entry name" value="SAM_MT_C5"/>
    <property type="match status" value="1"/>
</dbReference>
<dbReference type="InterPro" id="IPR050750">
    <property type="entry name" value="C5-MTase"/>
</dbReference>
<comment type="similarity">
    <text evidence="5 6">Belongs to the class I-like SAM-binding methyltransferase superfamily. C5-methyltransferase family.</text>
</comment>
<keyword evidence="3 5" id="KW-0949">S-adenosyl-L-methionine</keyword>
<evidence type="ECO:0000313" key="8">
    <source>
        <dbReference type="EMBL" id="MPQ44064.1"/>
    </source>
</evidence>
<evidence type="ECO:0000256" key="6">
    <source>
        <dbReference type="RuleBase" id="RU000416"/>
    </source>
</evidence>
<dbReference type="RefSeq" id="WP_327444853.1">
    <property type="nucleotide sequence ID" value="NZ_WHJC01000143.1"/>
</dbReference>
<dbReference type="GO" id="GO:0009307">
    <property type="term" value="P:DNA restriction-modification system"/>
    <property type="evidence" value="ECO:0007669"/>
    <property type="project" value="UniProtKB-KW"/>
</dbReference>
<dbReference type="GO" id="GO:0003886">
    <property type="term" value="F:DNA (cytosine-5-)-methyltransferase activity"/>
    <property type="evidence" value="ECO:0007669"/>
    <property type="project" value="UniProtKB-EC"/>
</dbReference>
<evidence type="ECO:0000256" key="2">
    <source>
        <dbReference type="ARBA" id="ARBA00022679"/>
    </source>
</evidence>
<dbReference type="Gene3D" id="3.90.120.10">
    <property type="entry name" value="DNA Methylase, subunit A, domain 2"/>
    <property type="match status" value="1"/>
</dbReference>
<keyword evidence="1 5" id="KW-0489">Methyltransferase</keyword>
<dbReference type="PRINTS" id="PR00105">
    <property type="entry name" value="C5METTRFRASE"/>
</dbReference>
<protein>
    <recommendedName>
        <fullName evidence="7">Cytosine-specific methyltransferase</fullName>
        <ecNumber evidence="7">2.1.1.37</ecNumber>
    </recommendedName>
</protein>
<sequence length="419" mass="48656">MLRVVESFSGIGSQVKALKNIGIEHEVIATIEWDINAIIAYDIIHYGPQDISEYEIKNKEELIAELECYTLSNDGKTKLTKEGFKRLGKETISRLLYAIKRSHNLGSITDVTGYTLSENTDLFTYSFPCQDLSIAGAWHGNNSGINRDANNRSGMLWEVERILLERFNAKIKLPKFLLMENVSNILSNTHIGNFLEWKKVLKSMGYINFIYKLNANDFGIPQKRERVYMLSVFCGENHEKSKLIIEYMKNNDLNNKLYLNKLNIKHKDISDILRLYYNSNEKYRKEANEAQPNDTKSRKKIYEENDKIFDGKNIAIKAISTITTKQDRHPNSGVIHYEGLIQGKSNFRYLTPRECFMLMGFEEKDFQALVDNNFEVCKNRKFFVPSKLYKLAGNSIVVNVLEYIFIQVNYINKNFFENK</sequence>
<dbReference type="Pfam" id="PF00145">
    <property type="entry name" value="DNA_methylase"/>
    <property type="match status" value="1"/>
</dbReference>
<dbReference type="PROSITE" id="PS00095">
    <property type="entry name" value="C5_MTASE_2"/>
    <property type="match status" value="1"/>
</dbReference>
<dbReference type="PANTHER" id="PTHR46098:SF1">
    <property type="entry name" value="TRNA (CYTOSINE(38)-C(5))-METHYLTRANSFERASE"/>
    <property type="match status" value="1"/>
</dbReference>
<dbReference type="InterPro" id="IPR031303">
    <property type="entry name" value="C5_meth_CS"/>
</dbReference>
<dbReference type="PROSITE" id="PS00094">
    <property type="entry name" value="C5_MTASE_1"/>
    <property type="match status" value="1"/>
</dbReference>
<dbReference type="PANTHER" id="PTHR46098">
    <property type="entry name" value="TRNA (CYTOSINE(38)-C(5))-METHYLTRANSFERASE"/>
    <property type="match status" value="1"/>
</dbReference>
<dbReference type="EC" id="2.1.1.37" evidence="7"/>
<dbReference type="InterPro" id="IPR001525">
    <property type="entry name" value="C5_MeTfrase"/>
</dbReference>
<dbReference type="SUPFAM" id="SSF53335">
    <property type="entry name" value="S-adenosyl-L-methionine-dependent methyltransferases"/>
    <property type="match status" value="1"/>
</dbReference>
<dbReference type="InterPro" id="IPR029063">
    <property type="entry name" value="SAM-dependent_MTases_sf"/>
</dbReference>
<dbReference type="NCBIfam" id="TIGR00675">
    <property type="entry name" value="dcm"/>
    <property type="match status" value="1"/>
</dbReference>
<dbReference type="EMBL" id="WHJC01000143">
    <property type="protein sequence ID" value="MPQ44064.1"/>
    <property type="molecule type" value="Genomic_DNA"/>
</dbReference>
<dbReference type="Proteomes" id="UP000430345">
    <property type="component" value="Unassembled WGS sequence"/>
</dbReference>
<keyword evidence="9" id="KW-1185">Reference proteome</keyword>
<evidence type="ECO:0000256" key="1">
    <source>
        <dbReference type="ARBA" id="ARBA00022603"/>
    </source>
</evidence>
<organism evidence="8 9">
    <name type="scientific">Clostridium tarantellae</name>
    <dbReference type="NCBI Taxonomy" id="39493"/>
    <lineage>
        <taxon>Bacteria</taxon>
        <taxon>Bacillati</taxon>
        <taxon>Bacillota</taxon>
        <taxon>Clostridia</taxon>
        <taxon>Eubacteriales</taxon>
        <taxon>Clostridiaceae</taxon>
        <taxon>Clostridium</taxon>
    </lineage>
</organism>
<evidence type="ECO:0000313" key="9">
    <source>
        <dbReference type="Proteomes" id="UP000430345"/>
    </source>
</evidence>
<evidence type="ECO:0000256" key="3">
    <source>
        <dbReference type="ARBA" id="ARBA00022691"/>
    </source>
</evidence>
<dbReference type="InterPro" id="IPR018117">
    <property type="entry name" value="C5_DNA_meth_AS"/>
</dbReference>
<evidence type="ECO:0000256" key="5">
    <source>
        <dbReference type="PROSITE-ProRule" id="PRU01016"/>
    </source>
</evidence>
<keyword evidence="2 5" id="KW-0808">Transferase</keyword>
<dbReference type="AlphaFoldDB" id="A0A6I1MM27"/>
<evidence type="ECO:0000256" key="7">
    <source>
        <dbReference type="RuleBase" id="RU000417"/>
    </source>
</evidence>
<reference evidence="8 9" key="1">
    <citation type="submission" date="2019-10" db="EMBL/GenBank/DDBJ databases">
        <title>The Genome Sequence of Clostridium tarantellae Isolated from Fish Brain.</title>
        <authorList>
            <person name="Bano L."/>
            <person name="Kiel M."/>
            <person name="Sales G."/>
            <person name="Doxey A.C."/>
            <person name="Mansfield M.J."/>
            <person name="Schiavone M."/>
            <person name="Rossetto O."/>
            <person name="Pirazzini M."/>
            <person name="Dobrindt U."/>
            <person name="Montecucco C."/>
        </authorList>
    </citation>
    <scope>NUCLEOTIDE SEQUENCE [LARGE SCALE GENOMIC DNA]</scope>
    <source>
        <strain evidence="8 9">DSM 3997</strain>
    </source>
</reference>
<comment type="catalytic activity">
    <reaction evidence="7">
        <text>a 2'-deoxycytidine in DNA + S-adenosyl-L-methionine = a 5-methyl-2'-deoxycytidine in DNA + S-adenosyl-L-homocysteine + H(+)</text>
        <dbReference type="Rhea" id="RHEA:13681"/>
        <dbReference type="Rhea" id="RHEA-COMP:11369"/>
        <dbReference type="Rhea" id="RHEA-COMP:11370"/>
        <dbReference type="ChEBI" id="CHEBI:15378"/>
        <dbReference type="ChEBI" id="CHEBI:57856"/>
        <dbReference type="ChEBI" id="CHEBI:59789"/>
        <dbReference type="ChEBI" id="CHEBI:85452"/>
        <dbReference type="ChEBI" id="CHEBI:85454"/>
        <dbReference type="EC" id="2.1.1.37"/>
    </reaction>
</comment>
<dbReference type="Gene3D" id="3.40.50.150">
    <property type="entry name" value="Vaccinia Virus protein VP39"/>
    <property type="match status" value="1"/>
</dbReference>
<proteinExistence type="inferred from homology"/>
<gene>
    <name evidence="8" type="primary">dcm</name>
    <name evidence="8" type="ORF">GBZ86_09850</name>
</gene>
<name>A0A6I1MM27_9CLOT</name>
<comment type="caution">
    <text evidence="8">The sequence shown here is derived from an EMBL/GenBank/DDBJ whole genome shotgun (WGS) entry which is preliminary data.</text>
</comment>
<feature type="active site" evidence="5">
    <location>
        <position position="129"/>
    </location>
</feature>
<evidence type="ECO:0000256" key="4">
    <source>
        <dbReference type="ARBA" id="ARBA00022747"/>
    </source>
</evidence>